<gene>
    <name evidence="2" type="ORF">GCM10007094_07170</name>
</gene>
<reference evidence="3" key="1">
    <citation type="journal article" date="2019" name="Int. J. Syst. Evol. Microbiol.">
        <title>The Global Catalogue of Microorganisms (GCM) 10K type strain sequencing project: providing services to taxonomists for standard genome sequencing and annotation.</title>
        <authorList>
            <consortium name="The Broad Institute Genomics Platform"/>
            <consortium name="The Broad Institute Genome Sequencing Center for Infectious Disease"/>
            <person name="Wu L."/>
            <person name="Ma J."/>
        </authorList>
    </citation>
    <scope>NUCLEOTIDE SEQUENCE [LARGE SCALE GENOMIC DNA]</scope>
    <source>
        <strain evidence="3">KCTC 12861</strain>
    </source>
</reference>
<dbReference type="Proteomes" id="UP000637980">
    <property type="component" value="Unassembled WGS sequence"/>
</dbReference>
<proteinExistence type="predicted"/>
<feature type="domain" description="Beta-lactamase-related" evidence="1">
    <location>
        <begin position="130"/>
        <end position="435"/>
    </location>
</feature>
<keyword evidence="2" id="KW-0378">Hydrolase</keyword>
<name>A0ABQ3E2I5_9HYPH</name>
<dbReference type="PANTHER" id="PTHR43283">
    <property type="entry name" value="BETA-LACTAMASE-RELATED"/>
    <property type="match status" value="1"/>
</dbReference>
<dbReference type="Gene3D" id="3.40.710.10">
    <property type="entry name" value="DD-peptidase/beta-lactamase superfamily"/>
    <property type="match status" value="1"/>
</dbReference>
<evidence type="ECO:0000313" key="3">
    <source>
        <dbReference type="Proteomes" id="UP000637980"/>
    </source>
</evidence>
<dbReference type="InterPro" id="IPR001466">
    <property type="entry name" value="Beta-lactam-related"/>
</dbReference>
<dbReference type="GO" id="GO:0016787">
    <property type="term" value="F:hydrolase activity"/>
    <property type="evidence" value="ECO:0007669"/>
    <property type="project" value="UniProtKB-KW"/>
</dbReference>
<organism evidence="2 3">
    <name type="scientific">Pseudovibrio japonicus</name>
    <dbReference type="NCBI Taxonomy" id="366534"/>
    <lineage>
        <taxon>Bacteria</taxon>
        <taxon>Pseudomonadati</taxon>
        <taxon>Pseudomonadota</taxon>
        <taxon>Alphaproteobacteria</taxon>
        <taxon>Hyphomicrobiales</taxon>
        <taxon>Stappiaceae</taxon>
        <taxon>Pseudovibrio</taxon>
    </lineage>
</organism>
<keyword evidence="3" id="KW-1185">Reference proteome</keyword>
<sequence length="450" mass="50195">MFIAYLRKSKHGFWFSLTLSILTLGSMQSMKPVIADEYATAEELELMQGFPPPVDKRVDRSNALFTSPYNRWSYQNMRSIYPTAGIRNAEVAVPVKTEIDAGIEHLKVINPDTGKPVDMEIYFKETYTDAFVVIKGDTIVFEEFLNGMTADQEHQMMSVTKSFAGLFGLMAAAEGKLNEDDLVVKYVPELEQSGAFANATVGQVLDMTNSLDFSEDYADPTSGIVQYAKVLGFIEATDDESLADNIYDYLASLPKDFDHEHGDIFHYQTPKTDVVNWVTNRATGRSFQQDLYDKLWSKLGTDGSTYVLLDKSGTLFAGGGLNATPKDLARFAIMMLNQGEFNGQQVVPAAVVRELAEGGSIEAFSNGTESKGVMGNKDWSYRAQWWVRHTPGHEAFMAIGVNGQWIYIDPTRNIAIIKQSSQPVSSDNFYDEYNINAFDAVITYLNHGQE</sequence>
<accession>A0ABQ3E2I5</accession>
<protein>
    <submittedName>
        <fullName evidence="2">6-aminohexanoate-dimer hydrolase</fullName>
    </submittedName>
</protein>
<dbReference type="RefSeq" id="WP_189435362.1">
    <property type="nucleotide sequence ID" value="NZ_BMXE01000001.1"/>
</dbReference>
<dbReference type="EMBL" id="BMXE01000001">
    <property type="protein sequence ID" value="GHB21646.1"/>
    <property type="molecule type" value="Genomic_DNA"/>
</dbReference>
<dbReference type="InterPro" id="IPR050789">
    <property type="entry name" value="Diverse_Enzym_Activities"/>
</dbReference>
<comment type="caution">
    <text evidence="2">The sequence shown here is derived from an EMBL/GenBank/DDBJ whole genome shotgun (WGS) entry which is preliminary data.</text>
</comment>
<dbReference type="PANTHER" id="PTHR43283:SF7">
    <property type="entry name" value="BETA-LACTAMASE-RELATED DOMAIN-CONTAINING PROTEIN"/>
    <property type="match status" value="1"/>
</dbReference>
<evidence type="ECO:0000313" key="2">
    <source>
        <dbReference type="EMBL" id="GHB21646.1"/>
    </source>
</evidence>
<dbReference type="InterPro" id="IPR012338">
    <property type="entry name" value="Beta-lactam/transpept-like"/>
</dbReference>
<dbReference type="SUPFAM" id="SSF56601">
    <property type="entry name" value="beta-lactamase/transpeptidase-like"/>
    <property type="match status" value="1"/>
</dbReference>
<evidence type="ECO:0000259" key="1">
    <source>
        <dbReference type="Pfam" id="PF00144"/>
    </source>
</evidence>
<dbReference type="Pfam" id="PF00144">
    <property type="entry name" value="Beta-lactamase"/>
    <property type="match status" value="1"/>
</dbReference>